<name>A0A154MR68_9PSEU</name>
<dbReference type="PANTHER" id="PTHR46825">
    <property type="entry name" value="D-ALANYL-D-ALANINE-CARBOXYPEPTIDASE/ENDOPEPTIDASE AMPH"/>
    <property type="match status" value="1"/>
</dbReference>
<dbReference type="InterPro" id="IPR001466">
    <property type="entry name" value="Beta-lactam-related"/>
</dbReference>
<dbReference type="EMBL" id="LQCI01000007">
    <property type="protein sequence ID" value="KZB86600.1"/>
    <property type="molecule type" value="Genomic_DNA"/>
</dbReference>
<evidence type="ECO:0000313" key="7">
    <source>
        <dbReference type="Proteomes" id="UP000186883"/>
    </source>
</evidence>
<dbReference type="InterPro" id="IPR050491">
    <property type="entry name" value="AmpC-like"/>
</dbReference>
<proteinExistence type="predicted"/>
<keyword evidence="7" id="KW-1185">Reference proteome</keyword>
<dbReference type="Gene3D" id="3.40.710.10">
    <property type="entry name" value="DD-peptidase/beta-lactamase superfamily"/>
    <property type="match status" value="1"/>
</dbReference>
<protein>
    <recommendedName>
        <fullName evidence="3">Beta-lactamase-related domain-containing protein</fullName>
    </recommendedName>
</protein>
<evidence type="ECO:0000259" key="3">
    <source>
        <dbReference type="Pfam" id="PF00144"/>
    </source>
</evidence>
<evidence type="ECO:0000256" key="1">
    <source>
        <dbReference type="ARBA" id="ARBA00004370"/>
    </source>
</evidence>
<comment type="subcellular location">
    <subcellularLocation>
        <location evidence="1">Membrane</location>
    </subcellularLocation>
</comment>
<comment type="caution">
    <text evidence="4">The sequence shown here is derived from an EMBL/GenBank/DDBJ whole genome shotgun (WGS) entry which is preliminary data.</text>
</comment>
<organism evidence="4 6">
    <name type="scientific">Amycolatopsis regifaucium</name>
    <dbReference type="NCBI Taxonomy" id="546365"/>
    <lineage>
        <taxon>Bacteria</taxon>
        <taxon>Bacillati</taxon>
        <taxon>Actinomycetota</taxon>
        <taxon>Actinomycetes</taxon>
        <taxon>Pseudonocardiales</taxon>
        <taxon>Pseudonocardiaceae</taxon>
        <taxon>Amycolatopsis</taxon>
    </lineage>
</organism>
<dbReference type="EMBL" id="LOBU02000031">
    <property type="protein sequence ID" value="OKA03547.1"/>
    <property type="molecule type" value="Genomic_DNA"/>
</dbReference>
<dbReference type="Proteomes" id="UP000186883">
    <property type="component" value="Unassembled WGS sequence"/>
</dbReference>
<reference evidence="5 7" key="2">
    <citation type="submission" date="2016-11" db="EMBL/GenBank/DDBJ databases">
        <title>Genome sequencing of Amycolatopsis regifaucium.</title>
        <authorList>
            <person name="Mayilraj S."/>
            <person name="Kaur N."/>
        </authorList>
    </citation>
    <scope>NUCLEOTIDE SEQUENCE [LARGE SCALE GENOMIC DNA]</scope>
    <source>
        <strain evidence="5 7">GY080</strain>
    </source>
</reference>
<evidence type="ECO:0000313" key="5">
    <source>
        <dbReference type="EMBL" id="OKA03547.1"/>
    </source>
</evidence>
<gene>
    <name evidence="5" type="ORF">ATP06_0235845</name>
    <name evidence="4" type="ORF">AVL48_26200</name>
</gene>
<dbReference type="Pfam" id="PF00144">
    <property type="entry name" value="Beta-lactamase"/>
    <property type="match status" value="1"/>
</dbReference>
<accession>A0A154MR68</accession>
<dbReference type="InterPro" id="IPR012338">
    <property type="entry name" value="Beta-lactam/transpept-like"/>
</dbReference>
<dbReference type="GO" id="GO:0016020">
    <property type="term" value="C:membrane"/>
    <property type="evidence" value="ECO:0007669"/>
    <property type="project" value="UniProtKB-SubCell"/>
</dbReference>
<evidence type="ECO:0000256" key="2">
    <source>
        <dbReference type="ARBA" id="ARBA00023136"/>
    </source>
</evidence>
<dbReference type="PANTHER" id="PTHR46825:SF11">
    <property type="entry name" value="PENICILLIN-BINDING PROTEIN 4"/>
    <property type="match status" value="1"/>
</dbReference>
<keyword evidence="2" id="KW-0472">Membrane</keyword>
<sequence length="427" mass="45477">MPPGRLAGVLSSLIHRHHVPGAQLAVWHSDQLSVAEAGVEDGDRPMRVDSTVPVGSITKAFTATLAMLLVADEDLELDSPIGEFLPELRGSELGGLLTLRQLLGHTSGLPSDPAEHCSSRRDLLGWLRPDLLVCAPDTAFSYSSVGYALVGMLIEEATGMPWQEALETILIRPLGMTAAFIGCAGREPTANGHAGRPGARPRVVEQMLAPVLAPVGGLALSARELIKFGQVHLGNPCLLDEATAREMYAPGDTEPFGLADGWGLGMARFHGKRTTWLGHDGTADGTSCHLRIDGEGQTIVALTTNAVGGAALWSAVLRELRALGLDIPDYRARGERARRVTVPDESRGGYRNGELEYVVETDTEGVVCLTVDGEVHRDLALYDCGTMSVPDPATGLRADCGRIVRDPRTGRVTALQVGGRLAERVSR</sequence>
<evidence type="ECO:0000313" key="6">
    <source>
        <dbReference type="Proteomes" id="UP000076321"/>
    </source>
</evidence>
<dbReference type="SUPFAM" id="SSF56601">
    <property type="entry name" value="beta-lactamase/transpeptidase-like"/>
    <property type="match status" value="1"/>
</dbReference>
<dbReference type="Proteomes" id="UP000076321">
    <property type="component" value="Unassembled WGS sequence"/>
</dbReference>
<reference evidence="4 6" key="1">
    <citation type="submission" date="2015-12" db="EMBL/GenBank/DDBJ databases">
        <title>Amycolatopsis regifaucium genome sequencing and assembly.</title>
        <authorList>
            <person name="Mayilraj S."/>
        </authorList>
    </citation>
    <scope>NUCLEOTIDE SEQUENCE [LARGE SCALE GENOMIC DNA]</scope>
    <source>
        <strain evidence="4 6">GY080</strain>
    </source>
</reference>
<dbReference type="AlphaFoldDB" id="A0A154MR68"/>
<feature type="domain" description="Beta-lactamase-related" evidence="3">
    <location>
        <begin position="10"/>
        <end position="310"/>
    </location>
</feature>
<evidence type="ECO:0000313" key="4">
    <source>
        <dbReference type="EMBL" id="KZB86600.1"/>
    </source>
</evidence>